<dbReference type="Gene3D" id="3.40.50.720">
    <property type="entry name" value="NAD(P)-binding Rossmann-like Domain"/>
    <property type="match status" value="1"/>
</dbReference>
<dbReference type="PANTHER" id="PTHR43162">
    <property type="match status" value="1"/>
</dbReference>
<dbReference type="SUPFAM" id="SSF51735">
    <property type="entry name" value="NAD(P)-binding Rossmann-fold domains"/>
    <property type="match status" value="1"/>
</dbReference>
<dbReference type="Proteomes" id="UP000323300">
    <property type="component" value="Unassembled WGS sequence"/>
</dbReference>
<gene>
    <name evidence="2" type="ORF">SAMN04488498_111147</name>
</gene>
<dbReference type="InterPro" id="IPR036291">
    <property type="entry name" value="NAD(P)-bd_dom_sf"/>
</dbReference>
<evidence type="ECO:0000313" key="3">
    <source>
        <dbReference type="Proteomes" id="UP000323300"/>
    </source>
</evidence>
<evidence type="ECO:0000259" key="1">
    <source>
        <dbReference type="Pfam" id="PF05368"/>
    </source>
</evidence>
<accession>A0A1I4BZ78</accession>
<dbReference type="EMBL" id="FOSL01000011">
    <property type="protein sequence ID" value="SFK74104.1"/>
    <property type="molecule type" value="Genomic_DNA"/>
</dbReference>
<dbReference type="OrthoDB" id="7352262at2"/>
<keyword evidence="3" id="KW-1185">Reference proteome</keyword>
<organism evidence="2 3">
    <name type="scientific">Neomesorhizobium albiziae</name>
    <dbReference type="NCBI Taxonomy" id="335020"/>
    <lineage>
        <taxon>Bacteria</taxon>
        <taxon>Pseudomonadati</taxon>
        <taxon>Pseudomonadota</taxon>
        <taxon>Alphaproteobacteria</taxon>
        <taxon>Hyphomicrobiales</taxon>
        <taxon>Phyllobacteriaceae</taxon>
        <taxon>Neomesorhizobium</taxon>
    </lineage>
</organism>
<reference evidence="2 3" key="1">
    <citation type="submission" date="2016-10" db="EMBL/GenBank/DDBJ databases">
        <authorList>
            <person name="Varghese N."/>
            <person name="Submissions S."/>
        </authorList>
    </citation>
    <scope>NUCLEOTIDE SEQUENCE [LARGE SCALE GENOMIC DNA]</scope>
    <source>
        <strain evidence="2 3">DSM 21822</strain>
    </source>
</reference>
<dbReference type="Gene3D" id="3.90.25.10">
    <property type="entry name" value="UDP-galactose 4-epimerase, domain 1"/>
    <property type="match status" value="1"/>
</dbReference>
<dbReference type="AlphaFoldDB" id="A0A1I4BZ78"/>
<dbReference type="RefSeq" id="WP_149761632.1">
    <property type="nucleotide sequence ID" value="NZ_BSPE01000004.1"/>
</dbReference>
<dbReference type="InterPro" id="IPR008030">
    <property type="entry name" value="NmrA-like"/>
</dbReference>
<name>A0A1I4BZ78_9HYPH</name>
<sequence>MHIVLGGTGHVGSAVARSLLAQGEPVTVVTRKAALAEALRKLGAGVAEADVHDVDCLRAVLRGGRKLFLLNPPADVSTDTDAAEKKSIAAIVSALEGSGLEQVVAESTYGAQPGYRLGDLNTLFELEEALKRQPISAHIIRAAYYMSNWEMSVETARAQGVLQTMLPTDLVLPMVAPEDIGGVAAELLTRPAGHTGTTYVEGPRRYSPRDVADAFAAALGKPVTLDVTPRTEWEKTFRAMGFSAAAAESYARMTAITVGSAFMPADPRRGPTTLENYVAELVG</sequence>
<dbReference type="InterPro" id="IPR051604">
    <property type="entry name" value="Ergot_Alk_Oxidoreductase"/>
</dbReference>
<dbReference type="PANTHER" id="PTHR43162:SF1">
    <property type="entry name" value="PRESTALK A DIFFERENTIATION PROTEIN A"/>
    <property type="match status" value="1"/>
</dbReference>
<proteinExistence type="predicted"/>
<evidence type="ECO:0000313" key="2">
    <source>
        <dbReference type="EMBL" id="SFK74104.1"/>
    </source>
</evidence>
<dbReference type="Pfam" id="PF05368">
    <property type="entry name" value="NmrA"/>
    <property type="match status" value="1"/>
</dbReference>
<protein>
    <submittedName>
        <fullName evidence="2">Uncharacterized conserved protein YbjT, contains NAD(P)-binding and DUF2867 domains</fullName>
    </submittedName>
</protein>
<feature type="domain" description="NmrA-like" evidence="1">
    <location>
        <begin position="3"/>
        <end position="237"/>
    </location>
</feature>